<name>A0ABT1PRG4_9ACTN</name>
<keyword evidence="4" id="KW-1185">Reference proteome</keyword>
<evidence type="ECO:0000313" key="4">
    <source>
        <dbReference type="Proteomes" id="UP001057702"/>
    </source>
</evidence>
<dbReference type="InterPro" id="IPR035985">
    <property type="entry name" value="Ubiquitin-activating_enz"/>
</dbReference>
<protein>
    <submittedName>
        <fullName evidence="3">ThiF family adenylyltransferase</fullName>
    </submittedName>
</protein>
<dbReference type="Gene3D" id="3.40.50.720">
    <property type="entry name" value="NAD(P)-binding Rossmann-like Domain"/>
    <property type="match status" value="1"/>
</dbReference>
<keyword evidence="3" id="KW-0808">Transferase</keyword>
<organism evidence="3 4">
    <name type="scientific">Streptomyces humicola</name>
    <dbReference type="NCBI Taxonomy" id="2953240"/>
    <lineage>
        <taxon>Bacteria</taxon>
        <taxon>Bacillati</taxon>
        <taxon>Actinomycetota</taxon>
        <taxon>Actinomycetes</taxon>
        <taxon>Kitasatosporales</taxon>
        <taxon>Streptomycetaceae</taxon>
        <taxon>Streptomyces</taxon>
    </lineage>
</organism>
<evidence type="ECO:0000313" key="3">
    <source>
        <dbReference type="EMBL" id="MCQ4080259.1"/>
    </source>
</evidence>
<comment type="caution">
    <text evidence="3">The sequence shown here is derived from an EMBL/GenBank/DDBJ whole genome shotgun (WGS) entry which is preliminary data.</text>
</comment>
<dbReference type="SUPFAM" id="SSF69572">
    <property type="entry name" value="Activating enzymes of the ubiquitin-like proteins"/>
    <property type="match status" value="1"/>
</dbReference>
<dbReference type="InterPro" id="IPR000594">
    <property type="entry name" value="ThiF_NAD_FAD-bd"/>
</dbReference>
<feature type="region of interest" description="Disordered" evidence="1">
    <location>
        <begin position="186"/>
        <end position="215"/>
    </location>
</feature>
<evidence type="ECO:0000259" key="2">
    <source>
        <dbReference type="Pfam" id="PF00899"/>
    </source>
</evidence>
<feature type="domain" description="THIF-type NAD/FAD binding fold" evidence="2">
    <location>
        <begin position="129"/>
        <end position="356"/>
    </location>
</feature>
<gene>
    <name evidence="3" type="ORF">NGB36_06520</name>
</gene>
<evidence type="ECO:0000256" key="1">
    <source>
        <dbReference type="SAM" id="MobiDB-lite"/>
    </source>
</evidence>
<dbReference type="Pfam" id="PF00899">
    <property type="entry name" value="ThiF"/>
    <property type="match status" value="1"/>
</dbReference>
<feature type="compositionally biased region" description="Low complexity" evidence="1">
    <location>
        <begin position="201"/>
        <end position="214"/>
    </location>
</feature>
<dbReference type="RefSeq" id="WP_255919144.1">
    <property type="nucleotide sequence ID" value="NZ_JANFNG010000003.1"/>
</dbReference>
<dbReference type="GO" id="GO:0016779">
    <property type="term" value="F:nucleotidyltransferase activity"/>
    <property type="evidence" value="ECO:0007669"/>
    <property type="project" value="UniProtKB-KW"/>
</dbReference>
<accession>A0ABT1PRG4</accession>
<dbReference type="EMBL" id="JANFNG010000003">
    <property type="protein sequence ID" value="MCQ4080259.1"/>
    <property type="molecule type" value="Genomic_DNA"/>
</dbReference>
<dbReference type="Proteomes" id="UP001057702">
    <property type="component" value="Unassembled WGS sequence"/>
</dbReference>
<sequence length="372" mass="37950">MHPMLKPALRRSWRERTSLQFGVGPEQAVVLESLDGPASRFLRLLDGTRGLGLLYQEAAALGLAPDRAERLLDELARGGVLDDADSTGGLSDVMGSGTGALERLRPDLASLSLVHREPGAAAARMAARRALRVRVRGAGRVGASLAAVLSAAGLARVDVQDGGKAEPWDAAPCGIPAIQVGERRESAARAAVRRAAPDPRPASSRSGRPAGSEPALGLMVLAPRDGLAAYAPDPAEAEPLVMAGIPHLYAGVVEGVGFVGPLVVPGRSPCAGCLELGRADADPAWPRILAQLRSGRPPAVPACDVALATLVAGLAGTHALAFLDGGTPPSVGARLEFSLSGLGLRHTRIAAHPECGCGCSASQSAARATMAG</sequence>
<proteinExistence type="predicted"/>
<keyword evidence="3" id="KW-0548">Nucleotidyltransferase</keyword>
<reference evidence="3" key="1">
    <citation type="submission" date="2022-06" db="EMBL/GenBank/DDBJ databases">
        <title>Draft genome sequence of Streptomyces sp. RB6PN25 isolated from peat swamp forest in Thailand.</title>
        <authorList>
            <person name="Duangmal K."/>
            <person name="Klaysubun C."/>
        </authorList>
    </citation>
    <scope>NUCLEOTIDE SEQUENCE</scope>
    <source>
        <strain evidence="3">RB6PN25</strain>
    </source>
</reference>